<dbReference type="Proteomes" id="UP000001075">
    <property type="component" value="Unassembled WGS sequence"/>
</dbReference>
<sequence length="75" mass="8286">MGFWLESPVCLVEEEATESALPNEYPGRTRGAKGINGEESLTCMALPQKQVPERNMPPADTTNMVLQQTRAVPIR</sequence>
<accession>G3HBY9</accession>
<gene>
    <name evidence="1" type="ORF">I79_008025</name>
</gene>
<proteinExistence type="predicted"/>
<evidence type="ECO:0000313" key="2">
    <source>
        <dbReference type="Proteomes" id="UP000001075"/>
    </source>
</evidence>
<dbReference type="InParanoid" id="G3HBY9"/>
<name>G3HBY9_CRIGR</name>
<dbReference type="AlphaFoldDB" id="G3HBY9"/>
<evidence type="ECO:0000313" key="1">
    <source>
        <dbReference type="EMBL" id="EGV98111.1"/>
    </source>
</evidence>
<organism evidence="1 2">
    <name type="scientific">Cricetulus griseus</name>
    <name type="common">Chinese hamster</name>
    <name type="synonym">Cricetulus barabensis griseus</name>
    <dbReference type="NCBI Taxonomy" id="10029"/>
    <lineage>
        <taxon>Eukaryota</taxon>
        <taxon>Metazoa</taxon>
        <taxon>Chordata</taxon>
        <taxon>Craniata</taxon>
        <taxon>Vertebrata</taxon>
        <taxon>Euteleostomi</taxon>
        <taxon>Mammalia</taxon>
        <taxon>Eutheria</taxon>
        <taxon>Euarchontoglires</taxon>
        <taxon>Glires</taxon>
        <taxon>Rodentia</taxon>
        <taxon>Myomorpha</taxon>
        <taxon>Muroidea</taxon>
        <taxon>Cricetidae</taxon>
        <taxon>Cricetinae</taxon>
        <taxon>Cricetulus</taxon>
    </lineage>
</organism>
<dbReference type="EMBL" id="JH000275">
    <property type="protein sequence ID" value="EGV98111.1"/>
    <property type="molecule type" value="Genomic_DNA"/>
</dbReference>
<protein>
    <submittedName>
        <fullName evidence="1">Uncharacterized protein</fullName>
    </submittedName>
</protein>
<reference evidence="2" key="1">
    <citation type="journal article" date="2011" name="Nat. Biotechnol.">
        <title>The genomic sequence of the Chinese hamster ovary (CHO)-K1 cell line.</title>
        <authorList>
            <person name="Xu X."/>
            <person name="Nagarajan H."/>
            <person name="Lewis N.E."/>
            <person name="Pan S."/>
            <person name="Cai Z."/>
            <person name="Liu X."/>
            <person name="Chen W."/>
            <person name="Xie M."/>
            <person name="Wang W."/>
            <person name="Hammond S."/>
            <person name="Andersen M.R."/>
            <person name="Neff N."/>
            <person name="Passarelli B."/>
            <person name="Koh W."/>
            <person name="Fan H.C."/>
            <person name="Wang J."/>
            <person name="Gui Y."/>
            <person name="Lee K.H."/>
            <person name="Betenbaugh M.J."/>
            <person name="Quake S.R."/>
            <person name="Famili I."/>
            <person name="Palsson B.O."/>
            <person name="Wang J."/>
        </authorList>
    </citation>
    <scope>NUCLEOTIDE SEQUENCE [LARGE SCALE GENOMIC DNA]</scope>
    <source>
        <strain evidence="2">CHO K1 cell line</strain>
    </source>
</reference>